<dbReference type="Proteomes" id="UP000280346">
    <property type="component" value="Unassembled WGS sequence"/>
</dbReference>
<evidence type="ECO:0000256" key="1">
    <source>
        <dbReference type="ARBA" id="ARBA00022679"/>
    </source>
</evidence>
<dbReference type="OrthoDB" id="9803907at2"/>
<dbReference type="GO" id="GO:0008080">
    <property type="term" value="F:N-acetyltransferase activity"/>
    <property type="evidence" value="ECO:0007669"/>
    <property type="project" value="InterPro"/>
</dbReference>
<reference evidence="3 4" key="1">
    <citation type="submission" date="2018-12" db="EMBL/GenBank/DDBJ databases">
        <authorList>
            <person name="Yang Y."/>
        </authorList>
    </citation>
    <scope>NUCLEOTIDE SEQUENCE [LARGE SCALE GENOMIC DNA]</scope>
    <source>
        <strain evidence="3 4">GSF71</strain>
    </source>
</reference>
<dbReference type="InterPro" id="IPR016181">
    <property type="entry name" value="Acyl_CoA_acyltransferase"/>
</dbReference>
<dbReference type="Pfam" id="PF00583">
    <property type="entry name" value="Acetyltransf_1"/>
    <property type="match status" value="1"/>
</dbReference>
<proteinExistence type="predicted"/>
<accession>A0A433JBM5</accession>
<comment type="caution">
    <text evidence="3">The sequence shown here is derived from an EMBL/GenBank/DDBJ whole genome shotgun (WGS) entry which is preliminary data.</text>
</comment>
<dbReference type="RefSeq" id="WP_126996874.1">
    <property type="nucleotide sequence ID" value="NZ_CP173190.1"/>
</dbReference>
<feature type="domain" description="N-acetyltransferase" evidence="2">
    <location>
        <begin position="7"/>
        <end position="172"/>
    </location>
</feature>
<dbReference type="EMBL" id="RZIJ01000005">
    <property type="protein sequence ID" value="RUQ73759.1"/>
    <property type="molecule type" value="Genomic_DNA"/>
</dbReference>
<keyword evidence="1 3" id="KW-0808">Transferase</keyword>
<dbReference type="PROSITE" id="PS51186">
    <property type="entry name" value="GNAT"/>
    <property type="match status" value="1"/>
</dbReference>
<evidence type="ECO:0000313" key="3">
    <source>
        <dbReference type="EMBL" id="RUQ73759.1"/>
    </source>
</evidence>
<organism evidence="3 4">
    <name type="scientific">Azospirillum doebereinerae</name>
    <dbReference type="NCBI Taxonomy" id="92933"/>
    <lineage>
        <taxon>Bacteria</taxon>
        <taxon>Pseudomonadati</taxon>
        <taxon>Pseudomonadota</taxon>
        <taxon>Alphaproteobacteria</taxon>
        <taxon>Rhodospirillales</taxon>
        <taxon>Azospirillaceae</taxon>
        <taxon>Azospirillum</taxon>
    </lineage>
</organism>
<dbReference type="InterPro" id="IPR000182">
    <property type="entry name" value="GNAT_dom"/>
</dbReference>
<name>A0A433JBM5_9PROT</name>
<sequence>MADSAIERVETLKTGDLHDLCDAADDAIKAGGGFGWVEPPPRDVMERYWKGVLVVPERILFVARLDGVIAGSAQLVKPPRNNEAQAHAASLTTAFVAPWARGHGLARRLTQAVEAEARACGFRTLNLDVRATQEAAISLYETLGFKRWGTHPFYALVKGAPLAGHYYSKDLDQATPQDETPR</sequence>
<dbReference type="SUPFAM" id="SSF55729">
    <property type="entry name" value="Acyl-CoA N-acyltransferases (Nat)"/>
    <property type="match status" value="1"/>
</dbReference>
<dbReference type="Gene3D" id="3.40.630.30">
    <property type="match status" value="1"/>
</dbReference>
<protein>
    <submittedName>
        <fullName evidence="3">GNAT family N-acetyltransferase</fullName>
    </submittedName>
</protein>
<dbReference type="PANTHER" id="PTHR13947">
    <property type="entry name" value="GNAT FAMILY N-ACETYLTRANSFERASE"/>
    <property type="match status" value="1"/>
</dbReference>
<gene>
    <name evidence="3" type="ORF">EJ913_08880</name>
</gene>
<dbReference type="PANTHER" id="PTHR13947:SF37">
    <property type="entry name" value="LD18367P"/>
    <property type="match status" value="1"/>
</dbReference>
<evidence type="ECO:0000313" key="4">
    <source>
        <dbReference type="Proteomes" id="UP000280346"/>
    </source>
</evidence>
<dbReference type="CDD" id="cd04301">
    <property type="entry name" value="NAT_SF"/>
    <property type="match status" value="1"/>
</dbReference>
<keyword evidence="4" id="KW-1185">Reference proteome</keyword>
<dbReference type="AlphaFoldDB" id="A0A433JBM5"/>
<dbReference type="InterPro" id="IPR050769">
    <property type="entry name" value="NAT_camello-type"/>
</dbReference>
<evidence type="ECO:0000259" key="2">
    <source>
        <dbReference type="PROSITE" id="PS51186"/>
    </source>
</evidence>